<sequence length="80" mass="8994">MFYLSTSPSAGFETMHPEEVKRAQLNDKNEGGEQSIVPCIWVVFKGIAARWCFTALSPSMRSGLDYLTSHDTIIPLKHNH</sequence>
<evidence type="ECO:0000313" key="1">
    <source>
        <dbReference type="EMBL" id="ROJ78879.1"/>
    </source>
</evidence>
<organism evidence="1 2">
    <name type="scientific">Anabarilius grahami</name>
    <name type="common">Kanglang fish</name>
    <name type="synonym">Barilius grahami</name>
    <dbReference type="NCBI Taxonomy" id="495550"/>
    <lineage>
        <taxon>Eukaryota</taxon>
        <taxon>Metazoa</taxon>
        <taxon>Chordata</taxon>
        <taxon>Craniata</taxon>
        <taxon>Vertebrata</taxon>
        <taxon>Euteleostomi</taxon>
        <taxon>Actinopterygii</taxon>
        <taxon>Neopterygii</taxon>
        <taxon>Teleostei</taxon>
        <taxon>Ostariophysi</taxon>
        <taxon>Cypriniformes</taxon>
        <taxon>Xenocyprididae</taxon>
        <taxon>Xenocypridinae</taxon>
        <taxon>Xenocypridinae incertae sedis</taxon>
        <taxon>Anabarilius</taxon>
    </lineage>
</organism>
<dbReference type="Proteomes" id="UP000281406">
    <property type="component" value="Unassembled WGS sequence"/>
</dbReference>
<dbReference type="AlphaFoldDB" id="A0A3N0XVY5"/>
<comment type="caution">
    <text evidence="1">The sequence shown here is derived from an EMBL/GenBank/DDBJ whole genome shotgun (WGS) entry which is preliminary data.</text>
</comment>
<keyword evidence="2" id="KW-1185">Reference proteome</keyword>
<accession>A0A3N0XVY5</accession>
<protein>
    <submittedName>
        <fullName evidence="1">Uncharacterized protein</fullName>
    </submittedName>
</protein>
<evidence type="ECO:0000313" key="2">
    <source>
        <dbReference type="Proteomes" id="UP000281406"/>
    </source>
</evidence>
<reference evidence="1 2" key="1">
    <citation type="submission" date="2018-10" db="EMBL/GenBank/DDBJ databases">
        <title>Genome assembly for a Yunnan-Guizhou Plateau 3E fish, Anabarilius grahami (Regan), and its evolutionary and genetic applications.</title>
        <authorList>
            <person name="Jiang W."/>
        </authorList>
    </citation>
    <scope>NUCLEOTIDE SEQUENCE [LARGE SCALE GENOMIC DNA]</scope>
    <source>
        <strain evidence="1">AG-KIZ</strain>
        <tissue evidence="1">Muscle</tissue>
    </source>
</reference>
<name>A0A3N0XVY5_ANAGA</name>
<gene>
    <name evidence="1" type="ORF">DPX16_15404</name>
</gene>
<proteinExistence type="predicted"/>
<dbReference type="EMBL" id="RJVU01059333">
    <property type="protein sequence ID" value="ROJ78879.1"/>
    <property type="molecule type" value="Genomic_DNA"/>
</dbReference>